<dbReference type="EMBL" id="LO017727">
    <property type="protein sequence ID" value="CRH04649.1"/>
    <property type="molecule type" value="Genomic_DNA"/>
</dbReference>
<evidence type="ECO:0000313" key="1">
    <source>
        <dbReference type="EMBL" id="CRH04649.1"/>
    </source>
</evidence>
<reference evidence="1" key="1">
    <citation type="submission" date="2015-04" db="EMBL/GenBank/DDBJ databases">
        <authorList>
            <person name="Syromyatnikov M.Y."/>
            <person name="Popov V.N."/>
        </authorList>
    </citation>
    <scope>NUCLEOTIDE SEQUENCE</scope>
    <source>
        <strain evidence="1">MO-1</strain>
    </source>
</reference>
<organism evidence="1">
    <name type="scientific">Magnetococcus massalia (strain MO-1)</name>
    <dbReference type="NCBI Taxonomy" id="451514"/>
    <lineage>
        <taxon>Bacteria</taxon>
        <taxon>Pseudomonadati</taxon>
        <taxon>Pseudomonadota</taxon>
        <taxon>Magnetococcia</taxon>
        <taxon>Magnetococcales</taxon>
        <taxon>Magnetococcaceae</taxon>
        <taxon>Magnetococcus</taxon>
    </lineage>
</organism>
<sequence>MFEDQLQAVQDLISNNPEFKALHDKHQELKDQVSELSYGPVDDVTLEKLKKEKLLLKDQMAAILAQHTN</sequence>
<evidence type="ECO:0008006" key="2">
    <source>
        <dbReference type="Google" id="ProtNLM"/>
    </source>
</evidence>
<proteinExistence type="predicted"/>
<dbReference type="InterPro" id="IPR007420">
    <property type="entry name" value="DUF465"/>
</dbReference>
<accession>A0A1S7LF25</accession>
<dbReference type="InterPro" id="IPR038444">
    <property type="entry name" value="DUF465_sf"/>
</dbReference>
<dbReference type="Gene3D" id="6.10.280.50">
    <property type="match status" value="1"/>
</dbReference>
<dbReference type="AlphaFoldDB" id="A0A1S7LF25"/>
<protein>
    <recommendedName>
        <fullName evidence="2">DUF465 domain-containing protein</fullName>
    </recommendedName>
</protein>
<gene>
    <name evidence="1" type="ORF">MAGMO_0437</name>
</gene>
<dbReference type="Pfam" id="PF04325">
    <property type="entry name" value="DUF465"/>
    <property type="match status" value="1"/>
</dbReference>
<name>A0A1S7LF25_MAGMO</name>